<dbReference type="Gene3D" id="3.40.50.150">
    <property type="entry name" value="Vaccinia Virus protein VP39"/>
    <property type="match status" value="1"/>
</dbReference>
<gene>
    <name evidence="2" type="ORF">AVDCRST_MAG89-873</name>
</gene>
<feature type="domain" description="Methyltransferase FkbM" evidence="1">
    <location>
        <begin position="81"/>
        <end position="234"/>
    </location>
</feature>
<dbReference type="PANTHER" id="PTHR34203">
    <property type="entry name" value="METHYLTRANSFERASE, FKBM FAMILY PROTEIN"/>
    <property type="match status" value="1"/>
</dbReference>
<name>A0A6J4KK52_9BACT</name>
<evidence type="ECO:0000313" key="2">
    <source>
        <dbReference type="EMBL" id="CAA9307152.1"/>
    </source>
</evidence>
<protein>
    <recommendedName>
        <fullName evidence="1">Methyltransferase FkbM domain-containing protein</fullName>
    </recommendedName>
</protein>
<dbReference type="InterPro" id="IPR029063">
    <property type="entry name" value="SAM-dependent_MTases_sf"/>
</dbReference>
<sequence>MSGLGRYVRILREQPRPARFLASRLLMHTGMSARFSIPREGFRLRFYPTALSASLWVDPRDRQDDERFFRRYLRPGDVVVDVGANVGNLTLTASSLVGGGGHVYAVEAHPRTFGYLRGNLAHNGVSNVTPFNTAVGRKSGTVHFSDLHQDDINRVTEGGGIPVPVRPLDALPIREGRVALVKVDVEGYEWPVFQGAAGLLARTDCVYYESFEAWFARFGYSTGDVIRELAGLGFLALRADGGGWTPAPAGHRSVELENLVAVRDLDAFAARTGARVNR</sequence>
<reference evidence="2" key="1">
    <citation type="submission" date="2020-02" db="EMBL/GenBank/DDBJ databases">
        <authorList>
            <person name="Meier V. D."/>
        </authorList>
    </citation>
    <scope>NUCLEOTIDE SEQUENCE</scope>
    <source>
        <strain evidence="2">AVDCRST_MAG89</strain>
    </source>
</reference>
<accession>A0A6J4KK52</accession>
<organism evidence="2">
    <name type="scientific">uncultured Gemmatimonadota bacterium</name>
    <dbReference type="NCBI Taxonomy" id="203437"/>
    <lineage>
        <taxon>Bacteria</taxon>
        <taxon>Pseudomonadati</taxon>
        <taxon>Gemmatimonadota</taxon>
        <taxon>environmental samples</taxon>
    </lineage>
</organism>
<proteinExistence type="predicted"/>
<dbReference type="Pfam" id="PF05050">
    <property type="entry name" value="Methyltransf_21"/>
    <property type="match status" value="1"/>
</dbReference>
<dbReference type="PANTHER" id="PTHR34203:SF15">
    <property type="entry name" value="SLL1173 PROTEIN"/>
    <property type="match status" value="1"/>
</dbReference>
<evidence type="ECO:0000259" key="1">
    <source>
        <dbReference type="Pfam" id="PF05050"/>
    </source>
</evidence>
<dbReference type="AlphaFoldDB" id="A0A6J4KK52"/>
<dbReference type="InterPro" id="IPR006342">
    <property type="entry name" value="FkbM_mtfrase"/>
</dbReference>
<dbReference type="InterPro" id="IPR052514">
    <property type="entry name" value="SAM-dependent_MTase"/>
</dbReference>
<dbReference type="NCBIfam" id="TIGR01444">
    <property type="entry name" value="fkbM_fam"/>
    <property type="match status" value="1"/>
</dbReference>
<dbReference type="CDD" id="cd02440">
    <property type="entry name" value="AdoMet_MTases"/>
    <property type="match status" value="1"/>
</dbReference>
<dbReference type="SUPFAM" id="SSF53335">
    <property type="entry name" value="S-adenosyl-L-methionine-dependent methyltransferases"/>
    <property type="match status" value="1"/>
</dbReference>
<dbReference type="EMBL" id="CADCTV010000191">
    <property type="protein sequence ID" value="CAA9307152.1"/>
    <property type="molecule type" value="Genomic_DNA"/>
</dbReference>